<dbReference type="InterPro" id="IPR029063">
    <property type="entry name" value="SAM-dependent_MTases_sf"/>
</dbReference>
<dbReference type="Proteomes" id="UP000297647">
    <property type="component" value="Unassembled WGS sequence"/>
</dbReference>
<dbReference type="EMBL" id="SPSB01000003">
    <property type="protein sequence ID" value="TFV94629.1"/>
    <property type="molecule type" value="Genomic_DNA"/>
</dbReference>
<dbReference type="GO" id="GO:0032259">
    <property type="term" value="P:methylation"/>
    <property type="evidence" value="ECO:0007669"/>
    <property type="project" value="UniProtKB-KW"/>
</dbReference>
<dbReference type="SUPFAM" id="SSF53335">
    <property type="entry name" value="S-adenosyl-L-methionine-dependent methyltransferases"/>
    <property type="match status" value="1"/>
</dbReference>
<sequence length="259" mass="30089">MPNILFPAFGYLYYWLLKEDHYSLQGPFLANLYEDLRNYIEYRKKDDLEIEGFRKKLLQNHTLIPVDDFGAGSKKVPQREREISAITRYSTSGRKFAQLYQFFASKTPAKVLIELGTCLGITTRYLSQVTLGKLATFEGSHSIQEVAKAGFKKKNTEFVLGKIQDTLPAFLEKNPIVDFALVDATHTFEATMYYFEMLLPHLHSKSILVIADIYWSREMYLAWKTIIARPEVRLSLDFYECGVVFFDFPGEKTHRILDY</sequence>
<proteinExistence type="predicted"/>
<keyword evidence="1" id="KW-0808">Transferase</keyword>
<evidence type="ECO:0000313" key="2">
    <source>
        <dbReference type="Proteomes" id="UP000297647"/>
    </source>
</evidence>
<dbReference type="Gene3D" id="3.40.50.150">
    <property type="entry name" value="Vaccinia Virus protein VP39"/>
    <property type="match status" value="1"/>
</dbReference>
<comment type="caution">
    <text evidence="1">The sequence shown here is derived from an EMBL/GenBank/DDBJ whole genome shotgun (WGS) entry which is preliminary data.</text>
</comment>
<gene>
    <name evidence="1" type="ORF">E4S40_11495</name>
</gene>
<evidence type="ECO:0000313" key="1">
    <source>
        <dbReference type="EMBL" id="TFV94629.1"/>
    </source>
</evidence>
<name>A0A4Y9QPU2_9BACT</name>
<dbReference type="RefSeq" id="WP_135074146.1">
    <property type="nucleotide sequence ID" value="NZ_SPSB01000003.1"/>
</dbReference>
<protein>
    <submittedName>
        <fullName evidence="1">Class I SAM-dependent methyltransferase</fullName>
    </submittedName>
</protein>
<keyword evidence="2" id="KW-1185">Reference proteome</keyword>
<dbReference type="AlphaFoldDB" id="A0A4Y9QPU2"/>
<accession>A0A4Y9QPU2</accession>
<keyword evidence="1" id="KW-0489">Methyltransferase</keyword>
<dbReference type="Pfam" id="PF13578">
    <property type="entry name" value="Methyltransf_24"/>
    <property type="match status" value="1"/>
</dbReference>
<reference evidence="1 2" key="1">
    <citation type="submission" date="2019-03" db="EMBL/GenBank/DDBJ databases">
        <title>Algoriphagus sp. nov, a new strain isolated from root system soil of mangrove plant Kandelia.</title>
        <authorList>
            <person name="Yin Q."/>
            <person name="Wang K."/>
            <person name="Song Z."/>
        </authorList>
    </citation>
    <scope>NUCLEOTIDE SEQUENCE [LARGE SCALE GENOMIC DNA]</scope>
    <source>
        <strain evidence="1 2">XY-J91</strain>
    </source>
</reference>
<dbReference type="GO" id="GO:0008168">
    <property type="term" value="F:methyltransferase activity"/>
    <property type="evidence" value="ECO:0007669"/>
    <property type="project" value="UniProtKB-KW"/>
</dbReference>
<organism evidence="1 2">
    <name type="scientific">Algoriphagus kandeliae</name>
    <dbReference type="NCBI Taxonomy" id="2562278"/>
    <lineage>
        <taxon>Bacteria</taxon>
        <taxon>Pseudomonadati</taxon>
        <taxon>Bacteroidota</taxon>
        <taxon>Cytophagia</taxon>
        <taxon>Cytophagales</taxon>
        <taxon>Cyclobacteriaceae</taxon>
        <taxon>Algoriphagus</taxon>
    </lineage>
</organism>
<dbReference type="OrthoDB" id="5464618at2"/>